<evidence type="ECO:0000313" key="4">
    <source>
        <dbReference type="Proteomes" id="UP000254572"/>
    </source>
</evidence>
<protein>
    <recommendedName>
        <fullName evidence="5">DUF4124 domain-containing protein</fullName>
    </recommendedName>
</protein>
<dbReference type="EMBL" id="UFUW01000001">
    <property type="protein sequence ID" value="SUX18345.1"/>
    <property type="molecule type" value="Genomic_DNA"/>
</dbReference>
<name>A0A381DYB5_9GAMM</name>
<feature type="chain" id="PRO_5016804994" description="DUF4124 domain-containing protein" evidence="2">
    <location>
        <begin position="24"/>
        <end position="225"/>
    </location>
</feature>
<gene>
    <name evidence="3" type="ORF">NCTC13294_00249</name>
</gene>
<feature type="region of interest" description="Disordered" evidence="1">
    <location>
        <begin position="100"/>
        <end position="120"/>
    </location>
</feature>
<feature type="compositionally biased region" description="Pro residues" evidence="1">
    <location>
        <begin position="193"/>
        <end position="208"/>
    </location>
</feature>
<feature type="region of interest" description="Disordered" evidence="1">
    <location>
        <begin position="171"/>
        <end position="225"/>
    </location>
</feature>
<sequence>MLLRTSVLALAVSFAVASSAQQAATSSPGDGSNPPAPEIYRNPNAQPQQIFYKWYARGRAHYAKYAPRGVKNVIKINGQGMLVSERPDNNTFAVLRPVRPATPNTQNANANGSQPLPEGTITREQRCATARKDLDTLSKPKVFQDDGQGNLVPLSADEISERSKMAQGIIDQFCNPQPRVPTTDGSRPSAPGALPPPAAPRNPPPQQQPPRQQMPGGETDGKGQG</sequence>
<feature type="compositionally biased region" description="Low complexity" evidence="1">
    <location>
        <begin position="101"/>
        <end position="111"/>
    </location>
</feature>
<dbReference type="Proteomes" id="UP000254572">
    <property type="component" value="Unassembled WGS sequence"/>
</dbReference>
<evidence type="ECO:0000256" key="1">
    <source>
        <dbReference type="SAM" id="MobiDB-lite"/>
    </source>
</evidence>
<feature type="signal peptide" evidence="2">
    <location>
        <begin position="1"/>
        <end position="23"/>
    </location>
</feature>
<keyword evidence="2" id="KW-0732">Signal</keyword>
<evidence type="ECO:0000256" key="2">
    <source>
        <dbReference type="SAM" id="SignalP"/>
    </source>
</evidence>
<proteinExistence type="predicted"/>
<dbReference type="AlphaFoldDB" id="A0A381DYB5"/>
<reference evidence="3 4" key="1">
    <citation type="submission" date="2018-06" db="EMBL/GenBank/DDBJ databases">
        <authorList>
            <consortium name="Pathogen Informatics"/>
            <person name="Doyle S."/>
        </authorList>
    </citation>
    <scope>NUCLEOTIDE SEQUENCE [LARGE SCALE GENOMIC DNA]</scope>
    <source>
        <strain evidence="3 4">NCTC13294</strain>
    </source>
</reference>
<organism evidence="3 4">
    <name type="scientific">Cardiobacterium valvarum</name>
    <dbReference type="NCBI Taxonomy" id="194702"/>
    <lineage>
        <taxon>Bacteria</taxon>
        <taxon>Pseudomonadati</taxon>
        <taxon>Pseudomonadota</taxon>
        <taxon>Gammaproteobacteria</taxon>
        <taxon>Cardiobacteriales</taxon>
        <taxon>Cardiobacteriaceae</taxon>
        <taxon>Cardiobacterium</taxon>
    </lineage>
</organism>
<feature type="region of interest" description="Disordered" evidence="1">
    <location>
        <begin position="22"/>
        <end position="43"/>
    </location>
</feature>
<dbReference type="RefSeq" id="WP_147293427.1">
    <property type="nucleotide sequence ID" value="NZ_JBHLZC010000001.1"/>
</dbReference>
<evidence type="ECO:0000313" key="3">
    <source>
        <dbReference type="EMBL" id="SUX18345.1"/>
    </source>
</evidence>
<evidence type="ECO:0008006" key="5">
    <source>
        <dbReference type="Google" id="ProtNLM"/>
    </source>
</evidence>
<dbReference type="OrthoDB" id="7066971at2"/>
<keyword evidence="4" id="KW-1185">Reference proteome</keyword>
<accession>A0A381DYB5</accession>